<dbReference type="EMBL" id="JAKOGI010000890">
    <property type="protein sequence ID" value="KAJ8429476.1"/>
    <property type="molecule type" value="Genomic_DNA"/>
</dbReference>
<feature type="region of interest" description="Disordered" evidence="1">
    <location>
        <begin position="85"/>
        <end position="149"/>
    </location>
</feature>
<feature type="region of interest" description="Disordered" evidence="1">
    <location>
        <begin position="329"/>
        <end position="361"/>
    </location>
</feature>
<sequence>MLRHRRLKKPPDPSPVASTAPSKRFQRFPLCFSDSLACNYATDPLDSPSLILVTPCSFTTPNRAPLPISIIHSCFLHPLLHLRMSDEPPDQTQSLSTAPNSSSVSSHNANLLSAPQLSNDGSPSRPQLPADLDGSSPNNPSRKGKEAVPTFSRAVKLGVGSISVGSVSRTRTECHVYPATSNLESMHKATPIGPLTPDIDLPTMRLQEVCAICGSTTHALEACPDSPKNVLEVVVEKFGATTLHPDSVVASPCCGSRSTTPSESWVTVSPKKRSRLPSAHRKQGIWPTPTPKVTADFMRATTPPWYFRTSIQDYDMPIDEDDDMDIFLNLEGDDGPQHSSDSSKKRCLKEDEEHSSSYTCL</sequence>
<evidence type="ECO:0000313" key="2">
    <source>
        <dbReference type="EMBL" id="KAJ8429476.1"/>
    </source>
</evidence>
<feature type="region of interest" description="Disordered" evidence="1">
    <location>
        <begin position="272"/>
        <end position="291"/>
    </location>
</feature>
<evidence type="ECO:0000313" key="3">
    <source>
        <dbReference type="Proteomes" id="UP001153076"/>
    </source>
</evidence>
<feature type="compositionally biased region" description="Basic and acidic residues" evidence="1">
    <location>
        <begin position="341"/>
        <end position="355"/>
    </location>
</feature>
<gene>
    <name evidence="2" type="ORF">Cgig2_011062</name>
</gene>
<feature type="compositionally biased region" description="Basic residues" evidence="1">
    <location>
        <begin position="272"/>
        <end position="283"/>
    </location>
</feature>
<comment type="caution">
    <text evidence="2">The sequence shown here is derived from an EMBL/GenBank/DDBJ whole genome shotgun (WGS) entry which is preliminary data.</text>
</comment>
<dbReference type="Proteomes" id="UP001153076">
    <property type="component" value="Unassembled WGS sequence"/>
</dbReference>
<feature type="compositionally biased region" description="Polar residues" evidence="1">
    <location>
        <begin position="90"/>
        <end position="125"/>
    </location>
</feature>
<name>A0A9Q1JR00_9CARY</name>
<organism evidence="2 3">
    <name type="scientific">Carnegiea gigantea</name>
    <dbReference type="NCBI Taxonomy" id="171969"/>
    <lineage>
        <taxon>Eukaryota</taxon>
        <taxon>Viridiplantae</taxon>
        <taxon>Streptophyta</taxon>
        <taxon>Embryophyta</taxon>
        <taxon>Tracheophyta</taxon>
        <taxon>Spermatophyta</taxon>
        <taxon>Magnoliopsida</taxon>
        <taxon>eudicotyledons</taxon>
        <taxon>Gunneridae</taxon>
        <taxon>Pentapetalae</taxon>
        <taxon>Caryophyllales</taxon>
        <taxon>Cactineae</taxon>
        <taxon>Cactaceae</taxon>
        <taxon>Cactoideae</taxon>
        <taxon>Echinocereeae</taxon>
        <taxon>Carnegiea</taxon>
    </lineage>
</organism>
<protein>
    <submittedName>
        <fullName evidence="2">Uncharacterized protein</fullName>
    </submittedName>
</protein>
<accession>A0A9Q1JR00</accession>
<keyword evidence="3" id="KW-1185">Reference proteome</keyword>
<dbReference type="AlphaFoldDB" id="A0A9Q1JR00"/>
<feature type="region of interest" description="Disordered" evidence="1">
    <location>
        <begin position="1"/>
        <end position="20"/>
    </location>
</feature>
<evidence type="ECO:0000256" key="1">
    <source>
        <dbReference type="SAM" id="MobiDB-lite"/>
    </source>
</evidence>
<proteinExistence type="predicted"/>
<reference evidence="2" key="1">
    <citation type="submission" date="2022-04" db="EMBL/GenBank/DDBJ databases">
        <title>Carnegiea gigantea Genome sequencing and assembly v2.</title>
        <authorList>
            <person name="Copetti D."/>
            <person name="Sanderson M.J."/>
            <person name="Burquez A."/>
            <person name="Wojciechowski M.F."/>
        </authorList>
    </citation>
    <scope>NUCLEOTIDE SEQUENCE</scope>
    <source>
        <strain evidence="2">SGP5-SGP5p</strain>
        <tissue evidence="2">Aerial part</tissue>
    </source>
</reference>